<dbReference type="AlphaFoldDB" id="A0A8K1G7T9"/>
<dbReference type="GO" id="GO:0016020">
    <property type="term" value="C:membrane"/>
    <property type="evidence" value="ECO:0007669"/>
    <property type="project" value="UniProtKB-SubCell"/>
</dbReference>
<dbReference type="PANTHER" id="PTHR23063">
    <property type="entry name" value="PHOSPHOLIPID ACYLTRANSFERASE"/>
    <property type="match status" value="1"/>
</dbReference>
<evidence type="ECO:0000256" key="11">
    <source>
        <dbReference type="ARBA" id="ARBA00023264"/>
    </source>
</evidence>
<keyword evidence="9 15" id="KW-0472">Membrane</keyword>
<dbReference type="PANTHER" id="PTHR23063:SF37">
    <property type="entry name" value="GLYCEROL-3-PHOSPHATE ACYLTRANSFERASE 4"/>
    <property type="match status" value="1"/>
</dbReference>
<dbReference type="InterPro" id="IPR038175">
    <property type="entry name" value="CBM21_dom_sf"/>
</dbReference>
<evidence type="ECO:0000313" key="18">
    <source>
        <dbReference type="Proteomes" id="UP000796761"/>
    </source>
</evidence>
<keyword evidence="10" id="KW-0594">Phospholipid biosynthesis</keyword>
<evidence type="ECO:0000256" key="14">
    <source>
        <dbReference type="SAM" id="MobiDB-lite"/>
    </source>
</evidence>
<keyword evidence="5" id="KW-0808">Transferase</keyword>
<dbReference type="CDD" id="cd07991">
    <property type="entry name" value="LPLAT_LPCAT1-like"/>
    <property type="match status" value="1"/>
</dbReference>
<gene>
    <name evidence="17" type="ORF">HGM15179_013749</name>
</gene>
<feature type="transmembrane region" description="Helical" evidence="15">
    <location>
        <begin position="434"/>
        <end position="452"/>
    </location>
</feature>
<keyword evidence="4" id="KW-0444">Lipid biosynthesis</keyword>
<evidence type="ECO:0000256" key="12">
    <source>
        <dbReference type="ARBA" id="ARBA00023315"/>
    </source>
</evidence>
<keyword evidence="6 15" id="KW-0812">Transmembrane</keyword>
<evidence type="ECO:0000256" key="10">
    <source>
        <dbReference type="ARBA" id="ARBA00023209"/>
    </source>
</evidence>
<dbReference type="GO" id="GO:0005783">
    <property type="term" value="C:endoplasmic reticulum"/>
    <property type="evidence" value="ECO:0007669"/>
    <property type="project" value="TreeGrafter"/>
</dbReference>
<dbReference type="SMART" id="SM00563">
    <property type="entry name" value="PlsC"/>
    <property type="match status" value="1"/>
</dbReference>
<accession>A0A8K1G7T9</accession>
<evidence type="ECO:0000256" key="3">
    <source>
        <dbReference type="ARBA" id="ARBA00008655"/>
    </source>
</evidence>
<protein>
    <recommendedName>
        <fullName evidence="16">CBM21 domain-containing protein</fullName>
    </recommendedName>
</protein>
<organism evidence="17 18">
    <name type="scientific">Zosterops borbonicus</name>
    <dbReference type="NCBI Taxonomy" id="364589"/>
    <lineage>
        <taxon>Eukaryota</taxon>
        <taxon>Metazoa</taxon>
        <taxon>Chordata</taxon>
        <taxon>Craniata</taxon>
        <taxon>Vertebrata</taxon>
        <taxon>Euteleostomi</taxon>
        <taxon>Archelosauria</taxon>
        <taxon>Archosauria</taxon>
        <taxon>Dinosauria</taxon>
        <taxon>Saurischia</taxon>
        <taxon>Theropoda</taxon>
        <taxon>Coelurosauria</taxon>
        <taxon>Aves</taxon>
        <taxon>Neognathae</taxon>
        <taxon>Neoaves</taxon>
        <taxon>Telluraves</taxon>
        <taxon>Australaves</taxon>
        <taxon>Passeriformes</taxon>
        <taxon>Sylvioidea</taxon>
        <taxon>Zosteropidae</taxon>
        <taxon>Zosterops</taxon>
    </lineage>
</organism>
<keyword evidence="11" id="KW-1208">Phospholipid metabolism</keyword>
<dbReference type="Pfam" id="PF03370">
    <property type="entry name" value="CBM_21"/>
    <property type="match status" value="1"/>
</dbReference>
<dbReference type="PROSITE" id="PS51159">
    <property type="entry name" value="CBM21"/>
    <property type="match status" value="1"/>
</dbReference>
<comment type="subcellular location">
    <subcellularLocation>
        <location evidence="1">Membrane</location>
    </subcellularLocation>
</comment>
<evidence type="ECO:0000256" key="9">
    <source>
        <dbReference type="ARBA" id="ARBA00023136"/>
    </source>
</evidence>
<evidence type="ECO:0000256" key="15">
    <source>
        <dbReference type="SAM" id="Phobius"/>
    </source>
</evidence>
<keyword evidence="8" id="KW-0443">Lipid metabolism</keyword>
<comment type="pathway">
    <text evidence="13">Phospholipid metabolism.</text>
</comment>
<dbReference type="Proteomes" id="UP000796761">
    <property type="component" value="Unassembled WGS sequence"/>
</dbReference>
<feature type="domain" description="CBM21" evidence="16">
    <location>
        <begin position="131"/>
        <end position="239"/>
    </location>
</feature>
<evidence type="ECO:0000256" key="5">
    <source>
        <dbReference type="ARBA" id="ARBA00022679"/>
    </source>
</evidence>
<evidence type="ECO:0000256" key="8">
    <source>
        <dbReference type="ARBA" id="ARBA00023098"/>
    </source>
</evidence>
<dbReference type="Pfam" id="PF01553">
    <property type="entry name" value="Acyltransferase"/>
    <property type="match status" value="1"/>
</dbReference>
<name>A0A8K1G7T9_9PASS</name>
<reference evidence="17" key="1">
    <citation type="submission" date="2019-04" db="EMBL/GenBank/DDBJ databases">
        <title>Genome assembly of Zosterops borbonicus 15179.</title>
        <authorList>
            <person name="Leroy T."/>
            <person name="Anselmetti Y."/>
            <person name="Tilak M.-K."/>
            <person name="Nabholz B."/>
        </authorList>
    </citation>
    <scope>NUCLEOTIDE SEQUENCE</scope>
    <source>
        <strain evidence="17">HGM_15179</strain>
        <tissue evidence="17">Muscle</tissue>
    </source>
</reference>
<evidence type="ECO:0000259" key="16">
    <source>
        <dbReference type="PROSITE" id="PS51159"/>
    </source>
</evidence>
<dbReference type="GO" id="GO:0004366">
    <property type="term" value="F:glycerol-3-phosphate O-acyltransferase activity"/>
    <property type="evidence" value="ECO:0007669"/>
    <property type="project" value="TreeGrafter"/>
</dbReference>
<evidence type="ECO:0000256" key="1">
    <source>
        <dbReference type="ARBA" id="ARBA00004370"/>
    </source>
</evidence>
<keyword evidence="12" id="KW-0012">Acyltransferase</keyword>
<sequence length="734" mass="83310">MPVDLAVRLCLSHSPPIRKLLNSHEELRGNRGRKPLRSCLNQRPSAEPEQRDSTKSSKGQKKKKQVVFADMKGLSLTAVRFFSKIEEDLCDLQHVLSDLACFPPRLWDLGPEVCRYVLDFPQPSANYVAFRSSLQSNLVCLESCVIQDRALSGTVKVRNIEYEKKVKVRITFDGWKSFRDVSCQYMHSSYGSADTDTFSFELTLPKPSISHRGTEFCISFQCGQKIHWDNNHGKNYKISHVGMIPSSASRAVKSASRAWEHLGTSGAAALVLSRLQTWRQAETQTPYCLVVNLLGISITVLFTLLLVFIIVPAIFGVSFGIRKVYMKTLLKIFQWATLRIERGAKEKNHPLYKPYVNGIIAKDPTSLEEEIKEIRRSGSGKALDAPEFELSDIFYFCRKGIETIMDDEVTKRFSAEELESWNLLSRTNYNFQYISLRLTVLWGLGVLIRYCFLLPLRIALAFTGISLLVTGTTVVGYLPNGRCKDFLSKHVHLMCYRICVRALTAIITYHDRENRPRNGGICVANHTSPIDVIILASDGYYAMVGQIHGGLMGVIQRAMVKACPHVWFERSEVKDRHLVARRLTEHVRDKSKLPILIFPEGTCINNTSVMMFKKGSFEIGATVYPVAIKYDPQFGDAFWNSSKYGMVTYLLRMMTSWAIVCSVWYLPPMTRQPEEDAVQFANRVKSAIARQGGLVDLLWDGGLKREKVKDAFKEEQQKLYSKMIVGSHEDRSRS</sequence>
<evidence type="ECO:0000256" key="7">
    <source>
        <dbReference type="ARBA" id="ARBA00022989"/>
    </source>
</evidence>
<dbReference type="GO" id="GO:0008654">
    <property type="term" value="P:phospholipid biosynthetic process"/>
    <property type="evidence" value="ECO:0007669"/>
    <property type="project" value="UniProtKB-KW"/>
</dbReference>
<evidence type="ECO:0000256" key="2">
    <source>
        <dbReference type="ARBA" id="ARBA00005189"/>
    </source>
</evidence>
<proteinExistence type="inferred from homology"/>
<dbReference type="EMBL" id="SWJQ01000513">
    <property type="protein sequence ID" value="TRZ13362.1"/>
    <property type="molecule type" value="Genomic_DNA"/>
</dbReference>
<evidence type="ECO:0000256" key="13">
    <source>
        <dbReference type="ARBA" id="ARBA00025707"/>
    </source>
</evidence>
<feature type="compositionally biased region" description="Basic and acidic residues" evidence="14">
    <location>
        <begin position="46"/>
        <end position="55"/>
    </location>
</feature>
<evidence type="ECO:0000256" key="4">
    <source>
        <dbReference type="ARBA" id="ARBA00022516"/>
    </source>
</evidence>
<keyword evidence="7 15" id="KW-1133">Transmembrane helix</keyword>
<evidence type="ECO:0000256" key="6">
    <source>
        <dbReference type="ARBA" id="ARBA00022692"/>
    </source>
</evidence>
<dbReference type="OrthoDB" id="10051137at2759"/>
<dbReference type="InterPro" id="IPR045252">
    <property type="entry name" value="LPCAT1-like"/>
</dbReference>
<feature type="region of interest" description="Disordered" evidence="14">
    <location>
        <begin position="23"/>
        <end position="64"/>
    </location>
</feature>
<comment type="caution">
    <text evidence="17">The sequence shown here is derived from an EMBL/GenBank/DDBJ whole genome shotgun (WGS) entry which is preliminary data.</text>
</comment>
<dbReference type="InterPro" id="IPR005036">
    <property type="entry name" value="CBM21_dom"/>
</dbReference>
<dbReference type="InterPro" id="IPR002123">
    <property type="entry name" value="Plipid/glycerol_acylTrfase"/>
</dbReference>
<comment type="pathway">
    <text evidence="2">Lipid metabolism.</text>
</comment>
<feature type="transmembrane region" description="Helical" evidence="15">
    <location>
        <begin position="293"/>
        <end position="321"/>
    </location>
</feature>
<feature type="transmembrane region" description="Helical" evidence="15">
    <location>
        <begin position="458"/>
        <end position="479"/>
    </location>
</feature>
<dbReference type="SUPFAM" id="SSF69593">
    <property type="entry name" value="Glycerol-3-phosphate (1)-acyltransferase"/>
    <property type="match status" value="1"/>
</dbReference>
<comment type="similarity">
    <text evidence="3">Belongs to the 1-acyl-sn-glycerol-3-phosphate acyltransferase family.</text>
</comment>
<keyword evidence="18" id="KW-1185">Reference proteome</keyword>
<dbReference type="GO" id="GO:0019432">
    <property type="term" value="P:triglyceride biosynthetic process"/>
    <property type="evidence" value="ECO:0007669"/>
    <property type="project" value="TreeGrafter"/>
</dbReference>
<evidence type="ECO:0000313" key="17">
    <source>
        <dbReference type="EMBL" id="TRZ13362.1"/>
    </source>
</evidence>
<dbReference type="Gene3D" id="2.60.40.2440">
    <property type="entry name" value="Carbohydrate binding type-21 domain"/>
    <property type="match status" value="1"/>
</dbReference>